<proteinExistence type="predicted"/>
<keyword evidence="1" id="KW-0472">Membrane</keyword>
<accession>A0A1A9S1Y3</accession>
<evidence type="ECO:0000313" key="3">
    <source>
        <dbReference type="Proteomes" id="UP000077885"/>
    </source>
</evidence>
<comment type="caution">
    <text evidence="2">The sequence shown here is derived from an EMBL/GenBank/DDBJ whole genome shotgun (WGS) entry which is preliminary data.</text>
</comment>
<gene>
    <name evidence="2" type="ORF">A7P95_00760</name>
</gene>
<dbReference type="OrthoDB" id="8612366at2"/>
<keyword evidence="1" id="KW-1133">Transmembrane helix</keyword>
<reference evidence="3" key="1">
    <citation type="submission" date="2016-05" db="EMBL/GenBank/DDBJ databases">
        <title>Draft genome of Corynebacterium afermentans subsp. afermentans LCDC 88199T.</title>
        <authorList>
            <person name="Bernier A.-M."/>
            <person name="Bernard K."/>
        </authorList>
    </citation>
    <scope>NUCLEOTIDE SEQUENCE [LARGE SCALE GENOMIC DNA]</scope>
    <source>
        <strain evidence="3">NML02-A-017</strain>
    </source>
</reference>
<feature type="transmembrane region" description="Helical" evidence="1">
    <location>
        <begin position="32"/>
        <end position="52"/>
    </location>
</feature>
<organism evidence="2 3">
    <name type="scientific">Eikenella longinqua</name>
    <dbReference type="NCBI Taxonomy" id="1795827"/>
    <lineage>
        <taxon>Bacteria</taxon>
        <taxon>Pseudomonadati</taxon>
        <taxon>Pseudomonadota</taxon>
        <taxon>Betaproteobacteria</taxon>
        <taxon>Neisseriales</taxon>
        <taxon>Neisseriaceae</taxon>
        <taxon>Eikenella</taxon>
    </lineage>
</organism>
<dbReference type="EMBL" id="LXSL01000011">
    <property type="protein sequence ID" value="OAM31066.1"/>
    <property type="molecule type" value="Genomic_DNA"/>
</dbReference>
<protein>
    <submittedName>
        <fullName evidence="2">Uncharacterized protein</fullName>
    </submittedName>
</protein>
<evidence type="ECO:0000256" key="1">
    <source>
        <dbReference type="SAM" id="Phobius"/>
    </source>
</evidence>
<sequence>MLNLFAVLLALGEFKGWLDFIANVPSRDFHYFIMGMIELLVYYLVSLFIVYLSFHCLPVKAAAAVRIFCSATVCLLLDMLFCLFVYRLFFIV</sequence>
<feature type="transmembrane region" description="Helical" evidence="1">
    <location>
        <begin position="64"/>
        <end position="89"/>
    </location>
</feature>
<dbReference type="RefSeq" id="WP_067589695.1">
    <property type="nucleotide sequence ID" value="NZ_LXSL01000011.1"/>
</dbReference>
<dbReference type="Proteomes" id="UP000077885">
    <property type="component" value="Unassembled WGS sequence"/>
</dbReference>
<keyword evidence="3" id="KW-1185">Reference proteome</keyword>
<name>A0A1A9S1Y3_9NEIS</name>
<keyword evidence="1" id="KW-0812">Transmembrane</keyword>
<dbReference type="AlphaFoldDB" id="A0A1A9S1Y3"/>
<evidence type="ECO:0000313" key="2">
    <source>
        <dbReference type="EMBL" id="OAM31066.1"/>
    </source>
</evidence>